<evidence type="ECO:0000256" key="2">
    <source>
        <dbReference type="ARBA" id="ARBA00022714"/>
    </source>
</evidence>
<evidence type="ECO:0000256" key="1">
    <source>
        <dbReference type="ARBA" id="ARBA00010914"/>
    </source>
</evidence>
<dbReference type="SUPFAM" id="SSF54292">
    <property type="entry name" value="2Fe-2S ferredoxin-like"/>
    <property type="match status" value="1"/>
</dbReference>
<dbReference type="EMBL" id="JAMXFA010000003">
    <property type="protein sequence ID" value="MCT7976788.1"/>
    <property type="molecule type" value="Genomic_DNA"/>
</dbReference>
<comment type="similarity">
    <text evidence="1">Belongs to the adrenodoxin/putidaredoxin family.</text>
</comment>
<dbReference type="PROSITE" id="PS51085">
    <property type="entry name" value="2FE2S_FER_2"/>
    <property type="match status" value="1"/>
</dbReference>
<comment type="caution">
    <text evidence="8">The sequence shown here is derived from an EMBL/GenBank/DDBJ whole genome shotgun (WGS) entry which is preliminary data.</text>
</comment>
<dbReference type="InterPro" id="IPR012675">
    <property type="entry name" value="Beta-grasp_dom_sf"/>
</dbReference>
<evidence type="ECO:0000256" key="3">
    <source>
        <dbReference type="ARBA" id="ARBA00022723"/>
    </source>
</evidence>
<keyword evidence="9" id="KW-1185">Reference proteome</keyword>
<proteinExistence type="inferred from homology"/>
<accession>A0ABT2N276</accession>
<dbReference type="InterPro" id="IPR036010">
    <property type="entry name" value="2Fe-2S_ferredoxin-like_sf"/>
</dbReference>
<keyword evidence="5" id="KW-0411">Iron-sulfur</keyword>
<dbReference type="InterPro" id="IPR001055">
    <property type="entry name" value="Adrenodoxin-like"/>
</dbReference>
<evidence type="ECO:0000313" key="8">
    <source>
        <dbReference type="EMBL" id="MCT7976788.1"/>
    </source>
</evidence>
<evidence type="ECO:0000256" key="4">
    <source>
        <dbReference type="ARBA" id="ARBA00023004"/>
    </source>
</evidence>
<keyword evidence="4" id="KW-0408">Iron</keyword>
<dbReference type="PANTHER" id="PTHR23426">
    <property type="entry name" value="FERREDOXIN/ADRENODOXIN"/>
    <property type="match status" value="1"/>
</dbReference>
<dbReference type="PANTHER" id="PTHR23426:SF65">
    <property type="entry name" value="FERREDOXIN-2, MITOCHONDRIAL"/>
    <property type="match status" value="1"/>
</dbReference>
<evidence type="ECO:0000256" key="5">
    <source>
        <dbReference type="ARBA" id="ARBA00023014"/>
    </source>
</evidence>
<name>A0ABT2N276_9CYAN</name>
<evidence type="ECO:0000256" key="6">
    <source>
        <dbReference type="ARBA" id="ARBA00034078"/>
    </source>
</evidence>
<feature type="domain" description="2Fe-2S ferredoxin-type" evidence="7">
    <location>
        <begin position="3"/>
        <end position="99"/>
    </location>
</feature>
<keyword evidence="2" id="KW-0001">2Fe-2S</keyword>
<dbReference type="Pfam" id="PF00111">
    <property type="entry name" value="Fer2"/>
    <property type="match status" value="1"/>
</dbReference>
<evidence type="ECO:0000313" key="9">
    <source>
        <dbReference type="Proteomes" id="UP001525961"/>
    </source>
</evidence>
<organism evidence="8 9">
    <name type="scientific">Laspinema olomoucense D3b</name>
    <dbReference type="NCBI Taxonomy" id="2953688"/>
    <lineage>
        <taxon>Bacteria</taxon>
        <taxon>Bacillati</taxon>
        <taxon>Cyanobacteriota</taxon>
        <taxon>Cyanophyceae</taxon>
        <taxon>Oscillatoriophycideae</taxon>
        <taxon>Oscillatoriales</taxon>
        <taxon>Laspinemataceae</taxon>
        <taxon>Laspinema</taxon>
        <taxon>Laspinema olomoucense</taxon>
    </lineage>
</organism>
<keyword evidence="3" id="KW-0479">Metal-binding</keyword>
<evidence type="ECO:0000259" key="7">
    <source>
        <dbReference type="PROSITE" id="PS51085"/>
    </source>
</evidence>
<gene>
    <name evidence="8" type="ORF">NG792_03480</name>
</gene>
<dbReference type="RefSeq" id="WP_261200327.1">
    <property type="nucleotide sequence ID" value="NZ_JAMXFA010000003.1"/>
</dbReference>
<sequence>MVKTVRLEPIAQDTEVQTNANILSALLAEDLHVLKECGGRGLCATCHVFIKQGMESLSPMGRREQRTLEVITTAKMNSRLACQSRILGEGVVVEVPTGMYLDAIEDIEALIGRRTEQDLLHPITGQIVVESGKLITRSVILELKDVRLQVGQYLARTREA</sequence>
<dbReference type="Proteomes" id="UP001525961">
    <property type="component" value="Unassembled WGS sequence"/>
</dbReference>
<dbReference type="Gene3D" id="3.10.20.30">
    <property type="match status" value="1"/>
</dbReference>
<dbReference type="InterPro" id="IPR001041">
    <property type="entry name" value="2Fe-2S_ferredoxin-type"/>
</dbReference>
<dbReference type="CDD" id="cd00207">
    <property type="entry name" value="fer2"/>
    <property type="match status" value="1"/>
</dbReference>
<protein>
    <submittedName>
        <fullName evidence="8">(2Fe-2S)-binding protein</fullName>
    </submittedName>
</protein>
<reference evidence="8 9" key="1">
    <citation type="journal article" date="2022" name="Front. Microbiol.">
        <title>High genomic differentiation and limited gene flow indicate recent cryptic speciation within the genus Laspinema (cyanobacteria).</title>
        <authorList>
            <person name="Stanojkovic A."/>
            <person name="Skoupy S."/>
            <person name="Skaloud P."/>
            <person name="Dvorak P."/>
        </authorList>
    </citation>
    <scope>NUCLEOTIDE SEQUENCE [LARGE SCALE GENOMIC DNA]</scope>
    <source>
        <strain evidence="8 9">D3b</strain>
    </source>
</reference>
<comment type="cofactor">
    <cofactor evidence="6">
        <name>[2Fe-2S] cluster</name>
        <dbReference type="ChEBI" id="CHEBI:190135"/>
    </cofactor>
</comment>